<dbReference type="EMBL" id="JANWGH010000002">
    <property type="protein sequence ID" value="MCS5490885.1"/>
    <property type="molecule type" value="Genomic_DNA"/>
</dbReference>
<keyword evidence="3" id="KW-1185">Reference proteome</keyword>
<reference evidence="2 3" key="1">
    <citation type="submission" date="2022-08" db="EMBL/GenBank/DDBJ databases">
        <title>Algoriphagus sp. CAU 1643 isolated from mud.</title>
        <authorList>
            <person name="Kim W."/>
        </authorList>
    </citation>
    <scope>NUCLEOTIDE SEQUENCE [LARGE SCALE GENOMIC DNA]</scope>
    <source>
        <strain evidence="2 3">CAU 1643</strain>
    </source>
</reference>
<dbReference type="PROSITE" id="PS50800">
    <property type="entry name" value="SAP"/>
    <property type="match status" value="1"/>
</dbReference>
<organism evidence="2 3">
    <name type="scientific">Algoriphagus limi</name>
    <dbReference type="NCBI Taxonomy" id="2975273"/>
    <lineage>
        <taxon>Bacteria</taxon>
        <taxon>Pseudomonadati</taxon>
        <taxon>Bacteroidota</taxon>
        <taxon>Cytophagia</taxon>
        <taxon>Cytophagales</taxon>
        <taxon>Cyclobacteriaceae</taxon>
        <taxon>Algoriphagus</taxon>
    </lineage>
</organism>
<comment type="caution">
    <text evidence="2">The sequence shown here is derived from an EMBL/GenBank/DDBJ whole genome shotgun (WGS) entry which is preliminary data.</text>
</comment>
<accession>A0ABT2GA60</accession>
<dbReference type="Proteomes" id="UP001206788">
    <property type="component" value="Unassembled WGS sequence"/>
</dbReference>
<dbReference type="Gene3D" id="1.10.720.30">
    <property type="entry name" value="SAP domain"/>
    <property type="match status" value="1"/>
</dbReference>
<protein>
    <submittedName>
        <fullName evidence="2">SAP domain-containing protein</fullName>
    </submittedName>
</protein>
<dbReference type="Pfam" id="PF02037">
    <property type="entry name" value="SAP"/>
    <property type="match status" value="1"/>
</dbReference>
<evidence type="ECO:0000259" key="1">
    <source>
        <dbReference type="PROSITE" id="PS50800"/>
    </source>
</evidence>
<dbReference type="SUPFAM" id="SSF68906">
    <property type="entry name" value="SAP domain"/>
    <property type="match status" value="1"/>
</dbReference>
<evidence type="ECO:0000313" key="3">
    <source>
        <dbReference type="Proteomes" id="UP001206788"/>
    </source>
</evidence>
<feature type="domain" description="SAP" evidence="1">
    <location>
        <begin position="84"/>
        <end position="118"/>
    </location>
</feature>
<proteinExistence type="predicted"/>
<evidence type="ECO:0000313" key="2">
    <source>
        <dbReference type="EMBL" id="MCS5490885.1"/>
    </source>
</evidence>
<gene>
    <name evidence="2" type="ORF">NY014_10605</name>
</gene>
<dbReference type="InterPro" id="IPR003034">
    <property type="entry name" value="SAP_dom"/>
</dbReference>
<dbReference type="InterPro" id="IPR036361">
    <property type="entry name" value="SAP_dom_sf"/>
</dbReference>
<sequence length="353" mass="42122">MDFFKRFFGNPDSEKKHSRNEQGNSYPKYNYELEFLDALNKTPTNKLFGLNTYWEGRYKELLGNLSPILEKFLSQGMLEISLKEEALKVSELKKILNDNNLPQSGKKEILAKRVFEEVADKSYAANLIPFYKLTQKGQDAIDLYRENFFKEYYNFQLNQADLFLQKNLNELESNHFQFRELHPDQRYLLGKFDSFGERAKSILKKLCQNEGFRIKWNFLPEFEKRLRVLIAFKEIGIRLFDEFKNEYLKEIDLDELYPIIQGNPERLNFGSKEEFVTNLVNFEYQYFWNQGKLQEIIDYRKSSSNFRFQGIQVLNDGCECQAKYGEEKFTWDNIKDLPVLPRHVKCRCIINLM</sequence>
<name>A0ABT2GA60_9BACT</name>
<dbReference type="RefSeq" id="WP_259414560.1">
    <property type="nucleotide sequence ID" value="NZ_JANWGH010000002.1"/>
</dbReference>